<organism evidence="2 3">
    <name type="scientific">Pseudomonas cuatrocienegasensis</name>
    <dbReference type="NCBI Taxonomy" id="543360"/>
    <lineage>
        <taxon>Bacteria</taxon>
        <taxon>Pseudomonadati</taxon>
        <taxon>Pseudomonadota</taxon>
        <taxon>Gammaproteobacteria</taxon>
        <taxon>Pseudomonadales</taxon>
        <taxon>Pseudomonadaceae</taxon>
        <taxon>Pseudomonas</taxon>
    </lineage>
</organism>
<dbReference type="RefSeq" id="WP_069521229.1">
    <property type="nucleotide sequence ID" value="NZ_FOFP01000006.1"/>
</dbReference>
<comment type="caution">
    <text evidence="2">The sequence shown here is derived from an EMBL/GenBank/DDBJ whole genome shotgun (WGS) entry which is preliminary data.</text>
</comment>
<name>A0ABY1BBK7_9PSED</name>
<proteinExistence type="predicted"/>
<keyword evidence="3" id="KW-1185">Reference proteome</keyword>
<evidence type="ECO:0000256" key="1">
    <source>
        <dbReference type="SAM" id="MobiDB-lite"/>
    </source>
</evidence>
<gene>
    <name evidence="2" type="ORF">SAMN05216600_10648</name>
</gene>
<feature type="region of interest" description="Disordered" evidence="1">
    <location>
        <begin position="19"/>
        <end position="39"/>
    </location>
</feature>
<dbReference type="Proteomes" id="UP000198512">
    <property type="component" value="Unassembled WGS sequence"/>
</dbReference>
<sequence length="330" mass="36627">MPYLYHTTNKANLVGIRDSGMAPASKRPASRALGATQQNRIDTRESKRLVGFKKFLKKLAEEGYAPRTILDSAVRVNIAFSNTNFGTIEELPYARVQGTYGGIPENKGLVAAQADLEQILAAYISELRRARVPFDEDLLYEMQTRLDAKNSLENKQQKLSTAEKSRLMGVKRTKPFLDTACRFIDTLDLSRYCGHFLSELSYAYEELVADNEQEITRHRVYLFEESQFRTEYASYALHIANGQYDALAILRVEVGHVVSPMVDSSQGNAATTKETINAGHIEYKIGVPLTSVQNGSAFADGWSLLRDYVPPTVTPDPSVATSSQGDGLGQ</sequence>
<reference evidence="2 3" key="1">
    <citation type="submission" date="2016-10" db="EMBL/GenBank/DDBJ databases">
        <authorList>
            <person name="Varghese N."/>
            <person name="Submissions S."/>
        </authorList>
    </citation>
    <scope>NUCLEOTIDE SEQUENCE [LARGE SCALE GENOMIC DNA]</scope>
    <source>
        <strain evidence="2 3">CIP 109853</strain>
    </source>
</reference>
<accession>A0ABY1BBK7</accession>
<dbReference type="EMBL" id="FOFP01000006">
    <property type="protein sequence ID" value="SEQ45633.1"/>
    <property type="molecule type" value="Genomic_DNA"/>
</dbReference>
<evidence type="ECO:0000313" key="2">
    <source>
        <dbReference type="EMBL" id="SEQ45633.1"/>
    </source>
</evidence>
<protein>
    <submittedName>
        <fullName evidence="2">Uncharacterized protein</fullName>
    </submittedName>
</protein>
<evidence type="ECO:0000313" key="3">
    <source>
        <dbReference type="Proteomes" id="UP000198512"/>
    </source>
</evidence>